<name>A0A645IK90_9ZZZZ</name>
<proteinExistence type="predicted"/>
<evidence type="ECO:0000313" key="2">
    <source>
        <dbReference type="EMBL" id="MPN51677.1"/>
    </source>
</evidence>
<keyword evidence="1" id="KW-1133">Transmembrane helix</keyword>
<reference evidence="2" key="1">
    <citation type="submission" date="2019-08" db="EMBL/GenBank/DDBJ databases">
        <authorList>
            <person name="Kucharzyk K."/>
            <person name="Murdoch R.W."/>
            <person name="Higgins S."/>
            <person name="Loffler F."/>
        </authorList>
    </citation>
    <scope>NUCLEOTIDE SEQUENCE</scope>
</reference>
<feature type="transmembrane region" description="Helical" evidence="1">
    <location>
        <begin position="6"/>
        <end position="25"/>
    </location>
</feature>
<keyword evidence="1" id="KW-0472">Membrane</keyword>
<comment type="caution">
    <text evidence="2">The sequence shown here is derived from an EMBL/GenBank/DDBJ whole genome shotgun (WGS) entry which is preliminary data.</text>
</comment>
<sequence length="64" mass="7368">MIFFQYGRQLIVSILVFFHGLYINIHGRRIFFDFGRHDIGKLALFDIPLAFYAVGCDSVPGKLC</sequence>
<gene>
    <name evidence="2" type="ORF">SDC9_199326</name>
</gene>
<accession>A0A645IK90</accession>
<organism evidence="2">
    <name type="scientific">bioreactor metagenome</name>
    <dbReference type="NCBI Taxonomy" id="1076179"/>
    <lineage>
        <taxon>unclassified sequences</taxon>
        <taxon>metagenomes</taxon>
        <taxon>ecological metagenomes</taxon>
    </lineage>
</organism>
<keyword evidence="1" id="KW-0812">Transmembrane</keyword>
<protein>
    <submittedName>
        <fullName evidence="2">Uncharacterized protein</fullName>
    </submittedName>
</protein>
<evidence type="ECO:0000256" key="1">
    <source>
        <dbReference type="SAM" id="Phobius"/>
    </source>
</evidence>
<dbReference type="AlphaFoldDB" id="A0A645IK90"/>
<dbReference type="EMBL" id="VSSQ01117032">
    <property type="protein sequence ID" value="MPN51677.1"/>
    <property type="molecule type" value="Genomic_DNA"/>
</dbReference>